<dbReference type="AlphaFoldDB" id="A0AAN8LP25"/>
<dbReference type="Proteomes" id="UP001356427">
    <property type="component" value="Unassembled WGS sequence"/>
</dbReference>
<sequence length="920" mass="101917">MMAKPVFLCAIWCAFFAWCSAAPKECTGTAIPTDTNPGIKSEFKGDLGEKNDLPQEEMNTHQNILTQLLGDYDKVKALSEGSDCRCKCVVRPLSRSACRRIEEGSGTAQDVYTVETITSGPECKCTCIAPPSLVDPCDRDFRLKQLREAGKDNIKLSLIMELLEGSFYGLDLLKLHSVTTKLLDRVENIEKNQAVSQNQDEAVAGRERRPSIKPQQVKENPVTPAPSLPLRQEKKRLGDLSDVATAYQNKEGRYEERFVGGHDSSRPLLKTDAPGPEPSPTPQVIPEVTPQDGASQGSQGVSRGVKTGPKGMVIRGMTFYKFDQMVADDGEPGENIFEYDTFSGDGPVNLFIEEQLIQHRAPQRARGRAGPRAARPKSRDQVGGARQTSQSTDPTQTQPDTAEMVSIDSEPVATVVSKTTPSPIGHTAEGQTFTATRNANINSTIVETTGQTTTRGTERPIPMMVKPASITQTTEGPVTTTTTQVAKETMRQTTVIPTDTPVIALESTGLESLRALEVKNKRLSENIASTSTVDKLNTQRPTITTEASTINTKTTTVGATTAAVTITPQTPTTTVLLATTTSPTESSRLTLSPTTQRQTTPSSTRPPATTTSTTTTTTIGQPQPAKRRYSISWEEEGGTTREDPKEPGQQTSLRKPGECKDTLATISEPVLHNTYGRNEGAWMKDPLANNDKIYVTNYYYGNNLLEFRNMEAFKSGRFTNSYKLSYNWIGTGHVVYDGAFYYNRAFSRDIIKFDLRLRYVAAWTMLHDAVFEEASTPWQWRGHSDIDFAVDESGLWVIYPALDDEGFLQEVIVLTRLNPSDLSTQRETTWRTGLRRNHYGNCFIVCGVLYAVDSYNEKDANLSYAFDTHTNTQMIPRMPFTNNYTYTTQIDYNPKEGKLYAWDNGHQVTYNIDFAYVYPL</sequence>
<evidence type="ECO:0000313" key="8">
    <source>
        <dbReference type="Proteomes" id="UP001356427"/>
    </source>
</evidence>
<feature type="compositionally biased region" description="Low complexity" evidence="4">
    <location>
        <begin position="387"/>
        <end position="401"/>
    </location>
</feature>
<feature type="region of interest" description="Disordered" evidence="4">
    <location>
        <begin position="359"/>
        <end position="409"/>
    </location>
</feature>
<gene>
    <name evidence="7" type="ORF">J4Q44_G00151530</name>
</gene>
<keyword evidence="8" id="KW-1185">Reference proteome</keyword>
<evidence type="ECO:0000259" key="6">
    <source>
        <dbReference type="PROSITE" id="PS51132"/>
    </source>
</evidence>
<reference evidence="7 8" key="1">
    <citation type="submission" date="2021-04" db="EMBL/GenBank/DDBJ databases">
        <authorList>
            <person name="De Guttry C."/>
            <person name="Zahm M."/>
            <person name="Klopp C."/>
            <person name="Cabau C."/>
            <person name="Louis A."/>
            <person name="Berthelot C."/>
            <person name="Parey E."/>
            <person name="Roest Crollius H."/>
            <person name="Montfort J."/>
            <person name="Robinson-Rechavi M."/>
            <person name="Bucao C."/>
            <person name="Bouchez O."/>
            <person name="Gislard M."/>
            <person name="Lluch J."/>
            <person name="Milhes M."/>
            <person name="Lampietro C."/>
            <person name="Lopez Roques C."/>
            <person name="Donnadieu C."/>
            <person name="Braasch I."/>
            <person name="Desvignes T."/>
            <person name="Postlethwait J."/>
            <person name="Bobe J."/>
            <person name="Wedekind C."/>
            <person name="Guiguen Y."/>
        </authorList>
    </citation>
    <scope>NUCLEOTIDE SEQUENCE [LARGE SCALE GENOMIC DNA]</scope>
    <source>
        <strain evidence="7">Cs_M1</strain>
        <tissue evidence="7">Blood</tissue>
    </source>
</reference>
<feature type="compositionally biased region" description="Basic and acidic residues" evidence="4">
    <location>
        <begin position="250"/>
        <end position="265"/>
    </location>
</feature>
<feature type="region of interest" description="Disordered" evidence="4">
    <location>
        <begin position="194"/>
        <end position="309"/>
    </location>
</feature>
<feature type="compositionally biased region" description="Low complexity" evidence="4">
    <location>
        <begin position="579"/>
        <end position="618"/>
    </location>
</feature>
<dbReference type="PROSITE" id="PS51132">
    <property type="entry name" value="OLF"/>
    <property type="match status" value="1"/>
</dbReference>
<name>A0AAN8LP25_9TELE</name>
<proteinExistence type="predicted"/>
<evidence type="ECO:0000256" key="3">
    <source>
        <dbReference type="PROSITE-ProRule" id="PRU00446"/>
    </source>
</evidence>
<dbReference type="InterPro" id="IPR003112">
    <property type="entry name" value="Olfac-like_dom"/>
</dbReference>
<keyword evidence="2" id="KW-0964">Secreted</keyword>
<comment type="subcellular location">
    <subcellularLocation>
        <location evidence="1">Secreted</location>
    </subcellularLocation>
</comment>
<dbReference type="SMART" id="SM00284">
    <property type="entry name" value="OLF"/>
    <property type="match status" value="1"/>
</dbReference>
<evidence type="ECO:0000256" key="4">
    <source>
        <dbReference type="SAM" id="MobiDB-lite"/>
    </source>
</evidence>
<dbReference type="Pfam" id="PF02191">
    <property type="entry name" value="OLF"/>
    <property type="match status" value="1"/>
</dbReference>
<feature type="chain" id="PRO_5042894350" description="Olfactomedin-like domain-containing protein" evidence="5">
    <location>
        <begin position="22"/>
        <end position="920"/>
    </location>
</feature>
<evidence type="ECO:0000313" key="7">
    <source>
        <dbReference type="EMBL" id="KAK6313694.1"/>
    </source>
</evidence>
<dbReference type="InterPro" id="IPR050605">
    <property type="entry name" value="Olfactomedin-like_domain"/>
</dbReference>
<organism evidence="7 8">
    <name type="scientific">Coregonus suidteri</name>
    <dbReference type="NCBI Taxonomy" id="861788"/>
    <lineage>
        <taxon>Eukaryota</taxon>
        <taxon>Metazoa</taxon>
        <taxon>Chordata</taxon>
        <taxon>Craniata</taxon>
        <taxon>Vertebrata</taxon>
        <taxon>Euteleostomi</taxon>
        <taxon>Actinopterygii</taxon>
        <taxon>Neopterygii</taxon>
        <taxon>Teleostei</taxon>
        <taxon>Protacanthopterygii</taxon>
        <taxon>Salmoniformes</taxon>
        <taxon>Salmonidae</taxon>
        <taxon>Coregoninae</taxon>
        <taxon>Coregonus</taxon>
    </lineage>
</organism>
<dbReference type="PANTHER" id="PTHR23192">
    <property type="entry name" value="OLFACTOMEDIN-RELATED"/>
    <property type="match status" value="1"/>
</dbReference>
<dbReference type="GO" id="GO:0005615">
    <property type="term" value="C:extracellular space"/>
    <property type="evidence" value="ECO:0007669"/>
    <property type="project" value="TreeGrafter"/>
</dbReference>
<evidence type="ECO:0000256" key="2">
    <source>
        <dbReference type="ARBA" id="ARBA00022525"/>
    </source>
</evidence>
<feature type="region of interest" description="Disordered" evidence="4">
    <location>
        <begin position="579"/>
        <end position="658"/>
    </location>
</feature>
<dbReference type="PANTHER" id="PTHR23192:SF37">
    <property type="entry name" value="OLFACTOMEDIN-LIKE PROTEIN 2B"/>
    <property type="match status" value="1"/>
</dbReference>
<keyword evidence="5" id="KW-0732">Signal</keyword>
<feature type="compositionally biased region" description="Polar residues" evidence="4">
    <location>
        <begin position="292"/>
        <end position="301"/>
    </location>
</feature>
<evidence type="ECO:0000256" key="1">
    <source>
        <dbReference type="ARBA" id="ARBA00004613"/>
    </source>
</evidence>
<comment type="caution">
    <text evidence="3">Lacks conserved residue(s) required for the propagation of feature annotation.</text>
</comment>
<feature type="domain" description="Olfactomedin-like" evidence="6">
    <location>
        <begin position="658"/>
        <end position="916"/>
    </location>
</feature>
<comment type="caution">
    <text evidence="7">The sequence shown here is derived from an EMBL/GenBank/DDBJ whole genome shotgun (WGS) entry which is preliminary data.</text>
</comment>
<accession>A0AAN8LP25</accession>
<evidence type="ECO:0000256" key="5">
    <source>
        <dbReference type="SAM" id="SignalP"/>
    </source>
</evidence>
<protein>
    <recommendedName>
        <fullName evidence="6">Olfactomedin-like domain-containing protein</fullName>
    </recommendedName>
</protein>
<dbReference type="EMBL" id="JAGTTL010000013">
    <property type="protein sequence ID" value="KAK6313694.1"/>
    <property type="molecule type" value="Genomic_DNA"/>
</dbReference>
<feature type="signal peptide" evidence="5">
    <location>
        <begin position="1"/>
        <end position="21"/>
    </location>
</feature>
<dbReference type="GO" id="GO:0007165">
    <property type="term" value="P:signal transduction"/>
    <property type="evidence" value="ECO:0007669"/>
    <property type="project" value="TreeGrafter"/>
</dbReference>